<dbReference type="EMBL" id="OP429139">
    <property type="protein sequence ID" value="WEG71371.1"/>
    <property type="molecule type" value="Genomic_DNA"/>
</dbReference>
<organism evidence="2">
    <name type="scientific">Mastomys natalensis cytomegalovirus 2</name>
    <dbReference type="NCBI Taxonomy" id="2973540"/>
    <lineage>
        <taxon>Viruses</taxon>
        <taxon>Duplodnaviria</taxon>
        <taxon>Heunggongvirae</taxon>
        <taxon>Peploviricota</taxon>
        <taxon>Herviviricetes</taxon>
        <taxon>Herpesvirales</taxon>
        <taxon>Orthoherpesviridae</taxon>
        <taxon>Betaherpesvirinae</taxon>
        <taxon>Muromegalovirus</taxon>
    </lineage>
</organism>
<dbReference type="EMBL" id="OP429123">
    <property type="protein sequence ID" value="WEG69144.1"/>
    <property type="molecule type" value="Genomic_DNA"/>
</dbReference>
<evidence type="ECO:0000256" key="1">
    <source>
        <dbReference type="SAM" id="Phobius"/>
    </source>
</evidence>
<keyword evidence="1" id="KW-0472">Membrane</keyword>
<sequence>MYRRTCCLVNAVQIVALCYAIPYTDIRPNTLPFCITVYSATKHLTRRVGIHLGETVDVTSLFLNGTVYDNCNLCPNATSLVPEREFVMRQSDHIANVQRLFANESLGMTYCFYITPINASWTVSHVIGNCTTFYESVSDEIDCDCLGNGTLCTGNYSEIILNKSYDIWNRWMPPLRTWREWHAPDAVRAQLTILGESYPNQSRSFCVVYSRAPFENHMVLSGPGLLPKLAWTADDARYGYASVIYNASYPNVTCHITSPTGWSILLTKRRRRLHSISELRLLAAYGCLPNRTCEEPVVINGSGPLIVLQGVLQIVMFGIAVFCILAALQVCLLCIFRKMYKKDFMLAEFKVI</sequence>
<evidence type="ECO:0000313" key="5">
    <source>
        <dbReference type="EMBL" id="WEG69559.1"/>
    </source>
</evidence>
<dbReference type="EMBL" id="OP429124">
    <property type="protein sequence ID" value="WEG69282.1"/>
    <property type="molecule type" value="Genomic_DNA"/>
</dbReference>
<dbReference type="EMBL" id="OP429126">
    <property type="protein sequence ID" value="WEG69559.1"/>
    <property type="molecule type" value="Genomic_DNA"/>
</dbReference>
<proteinExistence type="predicted"/>
<keyword evidence="1" id="KW-0812">Transmembrane</keyword>
<reference evidence="2" key="1">
    <citation type="submission" date="2022-09" db="EMBL/GenBank/DDBJ databases">
        <authorList>
            <person name="Vucak M."/>
            <person name="Davison A.J."/>
        </authorList>
    </citation>
    <scope>NUCLEOTIDE SEQUENCE</scope>
    <source>
        <strain evidence="2">Mnat18</strain>
        <strain evidence="3">Mnat19</strain>
        <strain evidence="5">Mnat2</strain>
        <strain evidence="4">Mnat29</strain>
        <strain evidence="6">Mnat33</strain>
    </source>
</reference>
<evidence type="ECO:0000313" key="3">
    <source>
        <dbReference type="EMBL" id="WEG69282.1"/>
    </source>
</evidence>
<evidence type="ECO:0000313" key="4">
    <source>
        <dbReference type="EMBL" id="WEG69421.1"/>
    </source>
</evidence>
<protein>
    <submittedName>
        <fullName evidence="2">Membrane protein a156</fullName>
    </submittedName>
</protein>
<accession>A0A9Y1IM42</accession>
<evidence type="ECO:0000313" key="2">
    <source>
        <dbReference type="EMBL" id="WEG69144.1"/>
    </source>
</evidence>
<evidence type="ECO:0000313" key="6">
    <source>
        <dbReference type="EMBL" id="WEG69697.1"/>
    </source>
</evidence>
<dbReference type="EMBL" id="OP429141">
    <property type="protein sequence ID" value="WEG71650.1"/>
    <property type="molecule type" value="Genomic_DNA"/>
</dbReference>
<reference evidence="2" key="2">
    <citation type="submission" date="2023-06" db="EMBL/GenBank/DDBJ databases">
        <title>Isolation and genome sequencing of cytomegaloviruses from Natal multimammate mice (Mastomys natalensis).</title>
        <authorList>
            <person name="Jarvis M.A."/>
            <person name="Davison A.J."/>
        </authorList>
    </citation>
    <scope>NUCLEOTIDE SEQUENCE</scope>
    <source>
        <strain evidence="2">Mnat18</strain>
        <strain evidence="3">Mnat19</strain>
        <strain evidence="5">Mnat2</strain>
        <strain evidence="4">Mnat29</strain>
        <strain evidence="6">Mnat33</strain>
    </source>
</reference>
<dbReference type="EMBL" id="OP429127">
    <property type="protein sequence ID" value="WEG69697.1"/>
    <property type="molecule type" value="Genomic_DNA"/>
</dbReference>
<feature type="transmembrane region" description="Helical" evidence="1">
    <location>
        <begin position="314"/>
        <end position="336"/>
    </location>
</feature>
<dbReference type="InterPro" id="IPR021073">
    <property type="entry name" value="MuHV-1_M157"/>
</dbReference>
<dbReference type="EMBL" id="OP429125">
    <property type="protein sequence ID" value="WEG69421.1"/>
    <property type="molecule type" value="Genomic_DNA"/>
</dbReference>
<gene>
    <name evidence="2" type="primary">a156</name>
</gene>
<dbReference type="Pfam" id="PF11624">
    <property type="entry name" value="M157"/>
    <property type="match status" value="1"/>
</dbReference>
<keyword evidence="1" id="KW-1133">Transmembrane helix</keyword>
<name>A0A9Y1IM42_9BETA</name>